<dbReference type="Proteomes" id="UP000663828">
    <property type="component" value="Unassembled WGS sequence"/>
</dbReference>
<dbReference type="PANTHER" id="PTHR11781">
    <property type="entry name" value="IODOTHYRONINE DEIODINASE"/>
    <property type="match status" value="1"/>
</dbReference>
<accession>A0A815MFX5</accession>
<evidence type="ECO:0008006" key="3">
    <source>
        <dbReference type="Google" id="ProtNLM"/>
    </source>
</evidence>
<proteinExistence type="predicted"/>
<dbReference type="InterPro" id="IPR000643">
    <property type="entry name" value="Iodothyronine_deiodinase"/>
</dbReference>
<dbReference type="GO" id="GO:0004800">
    <property type="term" value="F:thyroxine 5'-deiodinase activity"/>
    <property type="evidence" value="ECO:0007669"/>
    <property type="project" value="InterPro"/>
</dbReference>
<gene>
    <name evidence="1" type="ORF">XAT740_LOCUS35170</name>
</gene>
<organism evidence="1 2">
    <name type="scientific">Adineta ricciae</name>
    <name type="common">Rotifer</name>
    <dbReference type="NCBI Taxonomy" id="249248"/>
    <lineage>
        <taxon>Eukaryota</taxon>
        <taxon>Metazoa</taxon>
        <taxon>Spiralia</taxon>
        <taxon>Gnathifera</taxon>
        <taxon>Rotifera</taxon>
        <taxon>Eurotatoria</taxon>
        <taxon>Bdelloidea</taxon>
        <taxon>Adinetida</taxon>
        <taxon>Adinetidae</taxon>
        <taxon>Adineta</taxon>
    </lineage>
</organism>
<name>A0A815MFX5_ADIRI</name>
<evidence type="ECO:0000313" key="2">
    <source>
        <dbReference type="Proteomes" id="UP000663828"/>
    </source>
</evidence>
<sequence length="264" mass="30449">MAHVTSGRANFTYDDLIKSNSIQVPQSFIPKSLLKQMLMRENELRLSDEYQKQFSEAEQSSSSSWLDVVNELQKQVIREFHLDEEMGAALLCLRCATQIYPDLKEIPLYTKYNRAIDGNLQIGDIVPNVPIVQLDGQEGQLFDGLKSSSSTVLIGAHAQDEWPISSARWSPTQMPIKYNQTRTVEERVAVTRDFIRDFNLEIPVVIDKPDENLFEKLYSSWPVRIYIIDKDHRLVYKAQPSETMLELRELIDHLKMIAESTKIE</sequence>
<keyword evidence="2" id="KW-1185">Reference proteome</keyword>
<dbReference type="Gene3D" id="3.40.30.10">
    <property type="entry name" value="Glutaredoxin"/>
    <property type="match status" value="1"/>
</dbReference>
<protein>
    <recommendedName>
        <fullName evidence="3">Iodothyronine deiodinase</fullName>
    </recommendedName>
</protein>
<comment type="caution">
    <text evidence="1">The sequence shown here is derived from an EMBL/GenBank/DDBJ whole genome shotgun (WGS) entry which is preliminary data.</text>
</comment>
<dbReference type="EMBL" id="CAJNOR010003501">
    <property type="protein sequence ID" value="CAF1420101.1"/>
    <property type="molecule type" value="Genomic_DNA"/>
</dbReference>
<dbReference type="AlphaFoldDB" id="A0A815MFX5"/>
<dbReference type="PANTHER" id="PTHR11781:SF22">
    <property type="entry name" value="TYPE I IODOTHYRONINE DEIODINASE"/>
    <property type="match status" value="1"/>
</dbReference>
<reference evidence="1" key="1">
    <citation type="submission" date="2021-02" db="EMBL/GenBank/DDBJ databases">
        <authorList>
            <person name="Nowell W R."/>
        </authorList>
    </citation>
    <scope>NUCLEOTIDE SEQUENCE</scope>
</reference>
<evidence type="ECO:0000313" key="1">
    <source>
        <dbReference type="EMBL" id="CAF1420101.1"/>
    </source>
</evidence>